<dbReference type="RefSeq" id="WP_123261247.1">
    <property type="nucleotide sequence ID" value="NZ_RJTX01000001.1"/>
</dbReference>
<evidence type="ECO:0000313" key="8">
    <source>
        <dbReference type="EMBL" id="ROH99533.1"/>
    </source>
</evidence>
<dbReference type="Proteomes" id="UP000269375">
    <property type="component" value="Unassembled WGS sequence"/>
</dbReference>
<dbReference type="EMBL" id="RJTX01000001">
    <property type="protein sequence ID" value="ROH99533.1"/>
    <property type="molecule type" value="Genomic_DNA"/>
</dbReference>
<dbReference type="PANTHER" id="PTHR47961:SF6">
    <property type="entry name" value="DNA-DIRECTED DNA POLYMERASE"/>
    <property type="match status" value="1"/>
</dbReference>
<dbReference type="Pfam" id="PF00270">
    <property type="entry name" value="DEAD"/>
    <property type="match status" value="1"/>
</dbReference>
<dbReference type="InterPro" id="IPR050474">
    <property type="entry name" value="Hel308_SKI2-like"/>
</dbReference>
<name>A0A3N0W389_9FLAO</name>
<feature type="coiled-coil region" evidence="5">
    <location>
        <begin position="42"/>
        <end position="69"/>
    </location>
</feature>
<dbReference type="InterPro" id="IPR011545">
    <property type="entry name" value="DEAD/DEAH_box_helicase_dom"/>
</dbReference>
<evidence type="ECO:0000259" key="7">
    <source>
        <dbReference type="PROSITE" id="PS51194"/>
    </source>
</evidence>
<reference evidence="9 11" key="2">
    <citation type="submission" date="2019-03" db="EMBL/GenBank/DDBJ databases">
        <title>Genomic Encyclopedia of Archaeal and Bacterial Type Strains, Phase II (KMG-II): from individual species to whole genera.</title>
        <authorList>
            <person name="Goeker M."/>
        </authorList>
    </citation>
    <scope>NUCLEOTIDE SEQUENCE [LARGE SCALE GENOMIC DNA]</scope>
    <source>
        <strain evidence="9 11">DSM 15235</strain>
    </source>
</reference>
<comment type="caution">
    <text evidence="8">The sequence shown here is derived from an EMBL/GenBank/DDBJ whole genome shotgun (WGS) entry which is preliminary data.</text>
</comment>
<evidence type="ECO:0000313" key="10">
    <source>
        <dbReference type="Proteomes" id="UP000269375"/>
    </source>
</evidence>
<dbReference type="InterPro" id="IPR001650">
    <property type="entry name" value="Helicase_C-like"/>
</dbReference>
<evidence type="ECO:0000313" key="11">
    <source>
        <dbReference type="Proteomes" id="UP000295709"/>
    </source>
</evidence>
<dbReference type="Pfam" id="PF00271">
    <property type="entry name" value="Helicase_C"/>
    <property type="match status" value="1"/>
</dbReference>
<feature type="domain" description="Helicase C-terminal" evidence="7">
    <location>
        <begin position="571"/>
        <end position="771"/>
    </location>
</feature>
<dbReference type="Proteomes" id="UP000295709">
    <property type="component" value="Unassembled WGS sequence"/>
</dbReference>
<dbReference type="Gene3D" id="3.40.50.300">
    <property type="entry name" value="P-loop containing nucleotide triphosphate hydrolases"/>
    <property type="match status" value="2"/>
</dbReference>
<protein>
    <submittedName>
        <fullName evidence="8">DEAD/DEAH box helicase</fullName>
    </submittedName>
    <submittedName>
        <fullName evidence="9">Helicase-like protein</fullName>
    </submittedName>
</protein>
<accession>A0A3N0W389</accession>
<dbReference type="GO" id="GO:0003676">
    <property type="term" value="F:nucleic acid binding"/>
    <property type="evidence" value="ECO:0007669"/>
    <property type="project" value="InterPro"/>
</dbReference>
<dbReference type="SUPFAM" id="SSF52540">
    <property type="entry name" value="P-loop containing nucleoside triphosphate hydrolases"/>
    <property type="match status" value="1"/>
</dbReference>
<evidence type="ECO:0000256" key="3">
    <source>
        <dbReference type="ARBA" id="ARBA00022806"/>
    </source>
</evidence>
<dbReference type="GO" id="GO:0004386">
    <property type="term" value="F:helicase activity"/>
    <property type="evidence" value="ECO:0007669"/>
    <property type="project" value="UniProtKB-KW"/>
</dbReference>
<evidence type="ECO:0000313" key="9">
    <source>
        <dbReference type="EMBL" id="TDX95561.1"/>
    </source>
</evidence>
<evidence type="ECO:0000256" key="2">
    <source>
        <dbReference type="ARBA" id="ARBA00022801"/>
    </source>
</evidence>
<dbReference type="GO" id="GO:0016787">
    <property type="term" value="F:hydrolase activity"/>
    <property type="evidence" value="ECO:0007669"/>
    <property type="project" value="UniProtKB-KW"/>
</dbReference>
<keyword evidence="11" id="KW-1185">Reference proteome</keyword>
<dbReference type="OrthoDB" id="9812126at2"/>
<dbReference type="AlphaFoldDB" id="A0A3N0W389"/>
<gene>
    <name evidence="9" type="ORF">BCF50_1342</name>
    <name evidence="8" type="ORF">EGI05_01170</name>
</gene>
<dbReference type="SMART" id="SM00487">
    <property type="entry name" value="DEXDc"/>
    <property type="match status" value="1"/>
</dbReference>
<sequence>MYNSITASIISNAPSIDGSETDNLPQYLTKIYARIVSVRRRIDGTRKISKRLNQDIKELRKLANNLESLTVLTKDNSKRIPAAFVAATAHNLLQLIKDNVYNRFTHELETQSVPSWISSILLFLIGDSPADAAEIANRIKTSSEQNLKSQLCTAIQFLAKGELSSIRAIVFNERQYTVEEEDLEAEDYLWSCLLLGLKQMADVLLGIADIEMNYFEKVIDLAVEELTFYEIDIKSCYAGPYHLALLLNILQDHLLSRGVINVNPPLGIDSFDWIPFLQKLASSRPYLWENHFDAVKTGFLNFGNSAVLTFPTGAGKTTIAELKIASTIMTSKSVLYLVPTHALEDQINRDLAKLFDNMGLDLINIGGEFTDFGGEELQIINVMTPERCLTLLAMNPEHFEEIGLIVFDEFHLVNSRIDRLDKRSLDAMYCLLRLFSELPNADYLLISAMVENGKEIASWISSITGRNCEAFTSNWKPTRQLQGCIIYPNEELTSFKKIIKEAKMKKPTGGPPKLLKEKIIVTPYQIFSLRNVWDVNRSNDFFVRKFFDKKVKLEMNNFWRITGNRNQVAAELGAHFVQSGMKTLIFVNNPTVAKSTARTLNELLEERILDIDYFNAQNSRRINSLEKELGNLKYSFFDTSKQVVAHHGLLLPVERQLNETLFKAKDGIHAIVATATLAQGINLPAEVVIIAGDDRFDEDTNGSEELLAHEILNAAGRAGRAGMAAQGIVILVPSKIITFENRSTSPIAWQDLQQRVFSKSDQCLTIIDPLTQFLDEVTSRDDSDLLPQDLNSLMLRLHNDETETTSVKTIFKNSFAAFKAEQDGDITFSTKVDELIRKRDILQSNQHFEDWVETVSLKTGLDPIIIQQLGTNLHEMNVEDLFDFSVIEWINWFFEWLDGNELRFSEIFSGSNIRAQFARSLGLKVSNYQISDIVNKISDIVPILKAFINGENYETINSAIPGKSDEYLTNARHFILRLIPQISFAMGVVSLILREQLLSLGYEQEDFPYIVRNLATLVREGLDTEEKLQYKMNHRRLLRVEIHQIFEGYGDL</sequence>
<evidence type="ECO:0000256" key="1">
    <source>
        <dbReference type="ARBA" id="ARBA00022741"/>
    </source>
</evidence>
<dbReference type="EMBL" id="SOQW01000001">
    <property type="protein sequence ID" value="TDX95561.1"/>
    <property type="molecule type" value="Genomic_DNA"/>
</dbReference>
<keyword evidence="3 8" id="KW-0347">Helicase</keyword>
<keyword evidence="4" id="KW-0067">ATP-binding</keyword>
<evidence type="ECO:0000256" key="4">
    <source>
        <dbReference type="ARBA" id="ARBA00022840"/>
    </source>
</evidence>
<keyword evidence="5" id="KW-0175">Coiled coil</keyword>
<dbReference type="GO" id="GO:0005524">
    <property type="term" value="F:ATP binding"/>
    <property type="evidence" value="ECO:0007669"/>
    <property type="project" value="UniProtKB-KW"/>
</dbReference>
<evidence type="ECO:0000256" key="5">
    <source>
        <dbReference type="SAM" id="Coils"/>
    </source>
</evidence>
<reference evidence="8 10" key="1">
    <citation type="submission" date="2018-11" db="EMBL/GenBank/DDBJ databases">
        <title>Proposal to divide the Flavobacteriaceae and reorganize its genera based on Amino Acid Identity values calculated from whole genome sequences.</title>
        <authorList>
            <person name="Nicholson A.C."/>
            <person name="Gulvik C.A."/>
            <person name="Whitney A.M."/>
            <person name="Humrighouse B.W."/>
            <person name="Bell M."/>
            <person name="Holmes B."/>
            <person name="Steigerwalt A."/>
            <person name="Villarma A."/>
            <person name="Sheth M."/>
            <person name="Batra D."/>
            <person name="Pryor J."/>
            <person name="Bernardet J.-F."/>
            <person name="Hugo C."/>
            <person name="Kampfer P."/>
            <person name="Newman J."/>
            <person name="Mcquiston J.R."/>
        </authorList>
    </citation>
    <scope>NUCLEOTIDE SEQUENCE [LARGE SCALE GENOMIC DNA]</scope>
    <source>
        <strain evidence="8 10">DSM 15235</strain>
    </source>
</reference>
<keyword evidence="1" id="KW-0547">Nucleotide-binding</keyword>
<feature type="domain" description="Helicase ATP-binding" evidence="6">
    <location>
        <begin position="297"/>
        <end position="468"/>
    </location>
</feature>
<dbReference type="PANTHER" id="PTHR47961">
    <property type="entry name" value="DNA POLYMERASE THETA, PUTATIVE (AFU_ORTHOLOGUE AFUA_1G05260)-RELATED"/>
    <property type="match status" value="1"/>
</dbReference>
<keyword evidence="2" id="KW-0378">Hydrolase</keyword>
<proteinExistence type="predicted"/>
<evidence type="ECO:0000259" key="6">
    <source>
        <dbReference type="PROSITE" id="PS51192"/>
    </source>
</evidence>
<dbReference type="SMART" id="SM00490">
    <property type="entry name" value="HELICc"/>
    <property type="match status" value="1"/>
</dbReference>
<dbReference type="PROSITE" id="PS51194">
    <property type="entry name" value="HELICASE_CTER"/>
    <property type="match status" value="1"/>
</dbReference>
<organism evidence="8 10">
    <name type="scientific">Chryseobacterium daecheongense</name>
    <dbReference type="NCBI Taxonomy" id="192389"/>
    <lineage>
        <taxon>Bacteria</taxon>
        <taxon>Pseudomonadati</taxon>
        <taxon>Bacteroidota</taxon>
        <taxon>Flavobacteriia</taxon>
        <taxon>Flavobacteriales</taxon>
        <taxon>Weeksellaceae</taxon>
        <taxon>Chryseobacterium group</taxon>
        <taxon>Chryseobacterium</taxon>
    </lineage>
</organism>
<dbReference type="PROSITE" id="PS51192">
    <property type="entry name" value="HELICASE_ATP_BIND_1"/>
    <property type="match status" value="1"/>
</dbReference>
<dbReference type="InterPro" id="IPR027417">
    <property type="entry name" value="P-loop_NTPase"/>
</dbReference>
<dbReference type="InterPro" id="IPR014001">
    <property type="entry name" value="Helicase_ATP-bd"/>
</dbReference>